<accession>A0A0V1KJ64</accession>
<keyword evidence="2" id="KW-1185">Reference proteome</keyword>
<proteinExistence type="predicted"/>
<name>A0A0V1KJ64_9BILA</name>
<comment type="caution">
    <text evidence="1">The sequence shown here is derived from an EMBL/GenBank/DDBJ whole genome shotgun (WGS) entry which is preliminary data.</text>
</comment>
<reference evidence="1 2" key="1">
    <citation type="submission" date="2015-05" db="EMBL/GenBank/DDBJ databases">
        <title>Evolution of Trichinella species and genotypes.</title>
        <authorList>
            <person name="Korhonen P.K."/>
            <person name="Edoardo P."/>
            <person name="Giuseppe L.R."/>
            <person name="Gasser R.B."/>
        </authorList>
    </citation>
    <scope>NUCLEOTIDE SEQUENCE [LARGE SCALE GENOMIC DNA]</scope>
    <source>
        <strain evidence="1">ISS10</strain>
    </source>
</reference>
<organism evidence="1 2">
    <name type="scientific">Trichinella nativa</name>
    <dbReference type="NCBI Taxonomy" id="6335"/>
    <lineage>
        <taxon>Eukaryota</taxon>
        <taxon>Metazoa</taxon>
        <taxon>Ecdysozoa</taxon>
        <taxon>Nematoda</taxon>
        <taxon>Enoplea</taxon>
        <taxon>Dorylaimia</taxon>
        <taxon>Trichinellida</taxon>
        <taxon>Trichinellidae</taxon>
        <taxon>Trichinella</taxon>
    </lineage>
</organism>
<evidence type="ECO:0000313" key="2">
    <source>
        <dbReference type="Proteomes" id="UP000054721"/>
    </source>
</evidence>
<dbReference type="Proteomes" id="UP000054721">
    <property type="component" value="Unassembled WGS sequence"/>
</dbReference>
<dbReference type="AlphaFoldDB" id="A0A0V1KJ64"/>
<dbReference type="EMBL" id="JYDW01001014">
    <property type="protein sequence ID" value="KRZ47288.1"/>
    <property type="molecule type" value="Genomic_DNA"/>
</dbReference>
<evidence type="ECO:0000313" key="1">
    <source>
        <dbReference type="EMBL" id="KRZ47288.1"/>
    </source>
</evidence>
<sequence>MIPEPSHCVSLCLNVHPRLLTMQSISVAKLTSLTLIHA</sequence>
<gene>
    <name evidence="1" type="ORF">T02_5157</name>
</gene>
<protein>
    <submittedName>
        <fullName evidence="1">Uncharacterized protein</fullName>
    </submittedName>
</protein>